<evidence type="ECO:0000259" key="7">
    <source>
        <dbReference type="PROSITE" id="PS50268"/>
    </source>
</evidence>
<evidence type="ECO:0000256" key="3">
    <source>
        <dbReference type="ARBA" id="ARBA00022737"/>
    </source>
</evidence>
<evidence type="ECO:0000256" key="5">
    <source>
        <dbReference type="ARBA" id="ARBA00023136"/>
    </source>
</evidence>
<dbReference type="CDD" id="cd00054">
    <property type="entry name" value="EGF_CA"/>
    <property type="match status" value="1"/>
</dbReference>
<dbReference type="InterPro" id="IPR015919">
    <property type="entry name" value="Cadherin-like_sf"/>
</dbReference>
<accession>F2U0I9</accession>
<reference evidence="8" key="1">
    <citation type="submission" date="2009-08" db="EMBL/GenBank/DDBJ databases">
        <title>Annotation of Salpingoeca rosetta.</title>
        <authorList>
            <consortium name="The Broad Institute Genome Sequencing Platform"/>
            <person name="Russ C."/>
            <person name="Cuomo C."/>
            <person name="Burger G."/>
            <person name="Gray M.W."/>
            <person name="Holland P.W.H."/>
            <person name="King N."/>
            <person name="Lang F.B.F."/>
            <person name="Roger A.J."/>
            <person name="Ruiz-Trillo I."/>
            <person name="Young S.K."/>
            <person name="Zeng Q."/>
            <person name="Gargeya S."/>
            <person name="Alvarado L."/>
            <person name="Berlin A."/>
            <person name="Chapman S.B."/>
            <person name="Chen Z."/>
            <person name="Freedman E."/>
            <person name="Gellesch M."/>
            <person name="Goldberg J."/>
            <person name="Griggs A."/>
            <person name="Gujja S."/>
            <person name="Heilman E."/>
            <person name="Heiman D."/>
            <person name="Howarth C."/>
            <person name="Mehta T."/>
            <person name="Neiman D."/>
            <person name="Pearson M."/>
            <person name="Roberts A."/>
            <person name="Saif S."/>
            <person name="Shea T."/>
            <person name="Shenoy N."/>
            <person name="Sisk P."/>
            <person name="Stolte C."/>
            <person name="Sykes S."/>
            <person name="White J."/>
            <person name="Yandava C."/>
            <person name="Haas B."/>
            <person name="Nusbaum C."/>
            <person name="Birren B."/>
        </authorList>
    </citation>
    <scope>NUCLEOTIDE SEQUENCE [LARGE SCALE GENOMIC DNA]</scope>
    <source>
        <strain evidence="8">ATCC 50818</strain>
    </source>
</reference>
<name>F2U0I9_SALR5</name>
<dbReference type="FunCoup" id="F2U0I9">
    <property type="interactions" value="204"/>
</dbReference>
<feature type="domain" description="Cadherin" evidence="7">
    <location>
        <begin position="256"/>
        <end position="348"/>
    </location>
</feature>
<evidence type="ECO:0000256" key="1">
    <source>
        <dbReference type="ARBA" id="ARBA00004370"/>
    </source>
</evidence>
<dbReference type="EMBL" id="GL832958">
    <property type="protein sequence ID" value="EGD80917.1"/>
    <property type="molecule type" value="Genomic_DNA"/>
</dbReference>
<dbReference type="SUPFAM" id="SSF57196">
    <property type="entry name" value="EGF/Laminin"/>
    <property type="match status" value="1"/>
</dbReference>
<dbReference type="GO" id="GO:0016477">
    <property type="term" value="P:cell migration"/>
    <property type="evidence" value="ECO:0007669"/>
    <property type="project" value="TreeGrafter"/>
</dbReference>
<dbReference type="InParanoid" id="F2U0I9"/>
<dbReference type="InterPro" id="IPR039808">
    <property type="entry name" value="Cadherin"/>
</dbReference>
<dbReference type="InterPro" id="IPR002126">
    <property type="entry name" value="Cadherin-like_dom"/>
</dbReference>
<dbReference type="AlphaFoldDB" id="F2U0I9"/>
<keyword evidence="3" id="KW-0677">Repeat</keyword>
<dbReference type="Pfam" id="PF00028">
    <property type="entry name" value="Cadherin"/>
    <property type="match status" value="1"/>
</dbReference>
<organism evidence="9">
    <name type="scientific">Salpingoeca rosetta (strain ATCC 50818 / BSB-021)</name>
    <dbReference type="NCBI Taxonomy" id="946362"/>
    <lineage>
        <taxon>Eukaryota</taxon>
        <taxon>Choanoflagellata</taxon>
        <taxon>Craspedida</taxon>
        <taxon>Salpingoecidae</taxon>
        <taxon>Salpingoeca</taxon>
    </lineage>
</organism>
<dbReference type="Proteomes" id="UP000007799">
    <property type="component" value="Unassembled WGS sequence"/>
</dbReference>
<dbReference type="GO" id="GO:0016342">
    <property type="term" value="C:catenin complex"/>
    <property type="evidence" value="ECO:0007669"/>
    <property type="project" value="TreeGrafter"/>
</dbReference>
<dbReference type="InterPro" id="IPR001881">
    <property type="entry name" value="EGF-like_Ca-bd_dom"/>
</dbReference>
<feature type="domain" description="Cadherin" evidence="7">
    <location>
        <begin position="348"/>
        <end position="496"/>
    </location>
</feature>
<dbReference type="OrthoDB" id="6252479at2759"/>
<dbReference type="GeneID" id="16078076"/>
<keyword evidence="4" id="KW-0106">Calcium</keyword>
<dbReference type="RefSeq" id="XP_004997478.1">
    <property type="nucleotide sequence ID" value="XM_004997421.1"/>
</dbReference>
<comment type="subcellular location">
    <subcellularLocation>
        <location evidence="1">Membrane</location>
    </subcellularLocation>
</comment>
<dbReference type="GO" id="GO:0007156">
    <property type="term" value="P:homophilic cell adhesion via plasma membrane adhesion molecules"/>
    <property type="evidence" value="ECO:0007669"/>
    <property type="project" value="InterPro"/>
</dbReference>
<dbReference type="Pfam" id="PF14670">
    <property type="entry name" value="FXa_inhibition"/>
    <property type="match status" value="1"/>
</dbReference>
<keyword evidence="5" id="KW-0472">Membrane</keyword>
<keyword evidence="6" id="KW-1015">Disulfide bond</keyword>
<dbReference type="CDD" id="cd11304">
    <property type="entry name" value="Cadherin_repeat"/>
    <property type="match status" value="2"/>
</dbReference>
<dbReference type="SUPFAM" id="SSF49313">
    <property type="entry name" value="Cadherin-like"/>
    <property type="match status" value="2"/>
</dbReference>
<dbReference type="SMART" id="SM00179">
    <property type="entry name" value="EGF_CA"/>
    <property type="match status" value="1"/>
</dbReference>
<keyword evidence="9" id="KW-1185">Reference proteome</keyword>
<dbReference type="PRINTS" id="PR00205">
    <property type="entry name" value="CADHERIN"/>
</dbReference>
<proteinExistence type="predicted"/>
<evidence type="ECO:0000313" key="8">
    <source>
        <dbReference type="EMBL" id="EGD80917.1"/>
    </source>
</evidence>
<dbReference type="Gene3D" id="2.10.25.10">
    <property type="entry name" value="Laminin"/>
    <property type="match status" value="1"/>
</dbReference>
<evidence type="ECO:0000256" key="4">
    <source>
        <dbReference type="ARBA" id="ARBA00022837"/>
    </source>
</evidence>
<dbReference type="GO" id="GO:0045296">
    <property type="term" value="F:cadherin binding"/>
    <property type="evidence" value="ECO:0007669"/>
    <property type="project" value="TreeGrafter"/>
</dbReference>
<dbReference type="PROSITE" id="PS50268">
    <property type="entry name" value="CADHERIN_2"/>
    <property type="match status" value="2"/>
</dbReference>
<evidence type="ECO:0000256" key="2">
    <source>
        <dbReference type="ARBA" id="ARBA00022536"/>
    </source>
</evidence>
<dbReference type="STRING" id="946362.F2U0I9"/>
<dbReference type="PANTHER" id="PTHR24027">
    <property type="entry name" value="CADHERIN-23"/>
    <property type="match status" value="1"/>
</dbReference>
<sequence>MTASRRRTQRGRDFEDSVVYSCHSGNVVYNTTSGSTLTTLLPPDSTPAYMTSFTRTCRADQTYTNTELACRDVNECDPDAYAAYTAATGNSAQQEQSFSTACQDACTNTIGSFECSCPAGFELQADGRSCDVLSCGLPPSRPFATVASQDQPRTYQQQALYTRRTWWSWLRCWRASRSCLPHHNDPCTASGETQPQQQLVLVDAQPIDFEASQTFDVTLACSDGNGGATDATFTLTVQDVNEPPTAIALSSTQAAEDVPVGSTVASIIVVDQDAGDTHNVTVASEPAGVFEAVRNPSTGAYALVLASPLDFETQDSVAVIIRAEDSAHNVLQTTITVSVLDANDPPSAVTLQPSSLNEHSAAGTVVGIVSATDQDDPSATTPITIHVLAGHNSGLFEVQPINTSSPQQQQQLVFVGAPDAIDFEVSSVVEVDVQAEDSEGGTRCTATLSTTFAAANAPNYEETPFVDVVVVATDLLYTVFNTFNITILNVNEPPYLLELSTSSVAENTPPGIPIATIVAFDEDRSGDEHTCQLLFGGDSALLSLLPPNTLTVAAGATHGRRVCCV</sequence>
<evidence type="ECO:0000256" key="6">
    <source>
        <dbReference type="ARBA" id="ARBA00023157"/>
    </source>
</evidence>
<dbReference type="KEGG" id="sre:PTSG_01501"/>
<dbReference type="Gene3D" id="2.60.40.60">
    <property type="entry name" value="Cadherins"/>
    <property type="match status" value="2"/>
</dbReference>
<dbReference type="SMART" id="SM00112">
    <property type="entry name" value="CA"/>
    <property type="match status" value="2"/>
</dbReference>
<gene>
    <name evidence="8" type="ORF">PTSG_01501</name>
</gene>
<dbReference type="eggNOG" id="KOG3594">
    <property type="taxonomic scope" value="Eukaryota"/>
</dbReference>
<dbReference type="GO" id="GO:0005509">
    <property type="term" value="F:calcium ion binding"/>
    <property type="evidence" value="ECO:0007669"/>
    <property type="project" value="InterPro"/>
</dbReference>
<dbReference type="PANTHER" id="PTHR24027:SF438">
    <property type="entry name" value="CADHERIN 23"/>
    <property type="match status" value="1"/>
</dbReference>
<evidence type="ECO:0000313" key="9">
    <source>
        <dbReference type="Proteomes" id="UP000007799"/>
    </source>
</evidence>
<keyword evidence="2" id="KW-0245">EGF-like domain</keyword>
<dbReference type="FunFam" id="2.10.25.10:FF:000240">
    <property type="entry name" value="Vitamin K-dependent protein S"/>
    <property type="match status" value="1"/>
</dbReference>
<dbReference type="GO" id="GO:0008013">
    <property type="term" value="F:beta-catenin binding"/>
    <property type="evidence" value="ECO:0007669"/>
    <property type="project" value="TreeGrafter"/>
</dbReference>
<protein>
    <recommendedName>
        <fullName evidence="7">Cadherin domain-containing protein</fullName>
    </recommendedName>
</protein>